<name>A0A9Q8PKA5_PASFU</name>
<accession>A0A9Q8PKA5</accession>
<evidence type="ECO:0000313" key="1">
    <source>
        <dbReference type="EMBL" id="UJO24081.1"/>
    </source>
</evidence>
<reference evidence="1" key="1">
    <citation type="submission" date="2021-12" db="EMBL/GenBank/DDBJ databases">
        <authorList>
            <person name="Zaccaron A."/>
            <person name="Stergiopoulos I."/>
        </authorList>
    </citation>
    <scope>NUCLEOTIDE SEQUENCE</scope>
    <source>
        <strain evidence="1">Race5_Kim</strain>
    </source>
</reference>
<keyword evidence="2" id="KW-1185">Reference proteome</keyword>
<evidence type="ECO:0000313" key="2">
    <source>
        <dbReference type="Proteomes" id="UP000756132"/>
    </source>
</evidence>
<dbReference type="RefSeq" id="XP_047768447.1">
    <property type="nucleotide sequence ID" value="XM_047912214.1"/>
</dbReference>
<dbReference type="GeneID" id="71992944"/>
<dbReference type="EMBL" id="CP090173">
    <property type="protein sequence ID" value="UJO24081.1"/>
    <property type="molecule type" value="Genomic_DNA"/>
</dbReference>
<dbReference type="AlphaFoldDB" id="A0A9Q8PKA5"/>
<reference evidence="1" key="2">
    <citation type="journal article" date="2022" name="Microb. Genom.">
        <title>A chromosome-scale genome assembly of the tomato pathogen Cladosporium fulvum reveals a compartmentalized genome architecture and the presence of a dispensable chromosome.</title>
        <authorList>
            <person name="Zaccaron A.Z."/>
            <person name="Chen L.H."/>
            <person name="Samaras A."/>
            <person name="Stergiopoulos I."/>
        </authorList>
    </citation>
    <scope>NUCLEOTIDE SEQUENCE</scope>
    <source>
        <strain evidence="1">Race5_Kim</strain>
    </source>
</reference>
<organism evidence="1 2">
    <name type="scientific">Passalora fulva</name>
    <name type="common">Tomato leaf mold</name>
    <name type="synonym">Cladosporium fulvum</name>
    <dbReference type="NCBI Taxonomy" id="5499"/>
    <lineage>
        <taxon>Eukaryota</taxon>
        <taxon>Fungi</taxon>
        <taxon>Dikarya</taxon>
        <taxon>Ascomycota</taxon>
        <taxon>Pezizomycotina</taxon>
        <taxon>Dothideomycetes</taxon>
        <taxon>Dothideomycetidae</taxon>
        <taxon>Mycosphaerellales</taxon>
        <taxon>Mycosphaerellaceae</taxon>
        <taxon>Fulvia</taxon>
    </lineage>
</organism>
<proteinExistence type="predicted"/>
<dbReference type="OrthoDB" id="3646601at2759"/>
<protein>
    <recommendedName>
        <fullName evidence="3">F-box domain-containing protein</fullName>
    </recommendedName>
</protein>
<dbReference type="Proteomes" id="UP000756132">
    <property type="component" value="Chromosome 11"/>
</dbReference>
<evidence type="ECO:0008006" key="3">
    <source>
        <dbReference type="Google" id="ProtNLM"/>
    </source>
</evidence>
<dbReference type="KEGG" id="ffu:CLAFUR5_13066"/>
<gene>
    <name evidence="1" type="ORF">CLAFUR5_13066</name>
</gene>
<sequence length="119" mass="13659">MANPQGLLDLPPEIWSQIGKLVVDNEANLPYYDFLTVERLSRGQPQPPVTRVCKVLREELLPYYYKTKICMSRDRAETAEIYWNSLKKIVPLLGSLGSARVASWLPRKQEECARLVDLP</sequence>